<evidence type="ECO:0000256" key="1">
    <source>
        <dbReference type="ARBA" id="ARBA00022741"/>
    </source>
</evidence>
<evidence type="ECO:0000313" key="7">
    <source>
        <dbReference type="EMBL" id="CDH51641.1"/>
    </source>
</evidence>
<dbReference type="Pfam" id="PF00069">
    <property type="entry name" value="Pkinase"/>
    <property type="match status" value="1"/>
</dbReference>
<keyword evidence="2 3" id="KW-0067">ATP-binding</keyword>
<feature type="region of interest" description="Disordered" evidence="5">
    <location>
        <begin position="1"/>
        <end position="22"/>
    </location>
</feature>
<dbReference type="GO" id="GO:0005737">
    <property type="term" value="C:cytoplasm"/>
    <property type="evidence" value="ECO:0007669"/>
    <property type="project" value="TreeGrafter"/>
</dbReference>
<dbReference type="FunFam" id="3.30.200.20:FF:000042">
    <property type="entry name" value="Aurora kinase A"/>
    <property type="match status" value="1"/>
</dbReference>
<comment type="similarity">
    <text evidence="4">Belongs to the protein kinase superfamily.</text>
</comment>
<dbReference type="Gene3D" id="1.10.510.10">
    <property type="entry name" value="Transferase(Phosphotransferase) domain 1"/>
    <property type="match status" value="1"/>
</dbReference>
<feature type="region of interest" description="Disordered" evidence="5">
    <location>
        <begin position="390"/>
        <end position="424"/>
    </location>
</feature>
<name>A0A068RRS1_9FUNG</name>
<dbReference type="EMBL" id="CBTN010000010">
    <property type="protein sequence ID" value="CDH51641.1"/>
    <property type="molecule type" value="Genomic_DNA"/>
</dbReference>
<keyword evidence="7" id="KW-0808">Transferase</keyword>
<dbReference type="PROSITE" id="PS00108">
    <property type="entry name" value="PROTEIN_KINASE_ST"/>
    <property type="match status" value="1"/>
</dbReference>
<dbReference type="PANTHER" id="PTHR24346">
    <property type="entry name" value="MAP/MICROTUBULE AFFINITY-REGULATING KINASE"/>
    <property type="match status" value="1"/>
</dbReference>
<evidence type="ECO:0000256" key="3">
    <source>
        <dbReference type="PROSITE-ProRule" id="PRU10141"/>
    </source>
</evidence>
<keyword evidence="4" id="KW-0723">Serine/threonine-protein kinase</keyword>
<dbReference type="FunFam" id="1.10.510.10:FF:000571">
    <property type="entry name" value="Maternal embryonic leucine zipper kinase"/>
    <property type="match status" value="1"/>
</dbReference>
<dbReference type="InterPro" id="IPR000719">
    <property type="entry name" value="Prot_kinase_dom"/>
</dbReference>
<dbReference type="GO" id="GO:0005524">
    <property type="term" value="F:ATP binding"/>
    <property type="evidence" value="ECO:0007669"/>
    <property type="project" value="UniProtKB-UniRule"/>
</dbReference>
<dbReference type="InterPro" id="IPR008271">
    <property type="entry name" value="Ser/Thr_kinase_AS"/>
</dbReference>
<keyword evidence="7" id="KW-0418">Kinase</keyword>
<dbReference type="VEuPathDB" id="FungiDB:LCOR_03218.1"/>
<dbReference type="SMART" id="SM00220">
    <property type="entry name" value="S_TKc"/>
    <property type="match status" value="1"/>
</dbReference>
<evidence type="ECO:0000313" key="8">
    <source>
        <dbReference type="Proteomes" id="UP000027586"/>
    </source>
</evidence>
<dbReference type="InterPro" id="IPR011009">
    <property type="entry name" value="Kinase-like_dom_sf"/>
</dbReference>
<dbReference type="OrthoDB" id="193931at2759"/>
<dbReference type="SUPFAM" id="SSF56112">
    <property type="entry name" value="Protein kinase-like (PK-like)"/>
    <property type="match status" value="1"/>
</dbReference>
<feature type="compositionally biased region" description="Polar residues" evidence="5">
    <location>
        <begin position="1"/>
        <end position="11"/>
    </location>
</feature>
<feature type="domain" description="Protein kinase" evidence="6">
    <location>
        <begin position="32"/>
        <end position="288"/>
    </location>
</feature>
<keyword evidence="8" id="KW-1185">Reference proteome</keyword>
<dbReference type="Proteomes" id="UP000027586">
    <property type="component" value="Unassembled WGS sequence"/>
</dbReference>
<dbReference type="CDD" id="cd14003">
    <property type="entry name" value="STKc_AMPK-like"/>
    <property type="match status" value="1"/>
</dbReference>
<dbReference type="STRING" id="1263082.A0A068RRS1"/>
<feature type="compositionally biased region" description="Low complexity" evidence="5">
    <location>
        <begin position="337"/>
        <end position="349"/>
    </location>
</feature>
<dbReference type="InterPro" id="IPR017441">
    <property type="entry name" value="Protein_kinase_ATP_BS"/>
</dbReference>
<evidence type="ECO:0000256" key="5">
    <source>
        <dbReference type="SAM" id="MobiDB-lite"/>
    </source>
</evidence>
<evidence type="ECO:0000256" key="4">
    <source>
        <dbReference type="RuleBase" id="RU000304"/>
    </source>
</evidence>
<organism evidence="7 8">
    <name type="scientific">Lichtheimia corymbifera JMRC:FSU:9682</name>
    <dbReference type="NCBI Taxonomy" id="1263082"/>
    <lineage>
        <taxon>Eukaryota</taxon>
        <taxon>Fungi</taxon>
        <taxon>Fungi incertae sedis</taxon>
        <taxon>Mucoromycota</taxon>
        <taxon>Mucoromycotina</taxon>
        <taxon>Mucoromycetes</taxon>
        <taxon>Mucorales</taxon>
        <taxon>Lichtheimiaceae</taxon>
        <taxon>Lichtheimia</taxon>
    </lineage>
</organism>
<feature type="compositionally biased region" description="Basic and acidic residues" evidence="5">
    <location>
        <begin position="13"/>
        <end position="22"/>
    </location>
</feature>
<feature type="binding site" evidence="3">
    <location>
        <position position="61"/>
    </location>
    <ligand>
        <name>ATP</name>
        <dbReference type="ChEBI" id="CHEBI:30616"/>
    </ligand>
</feature>
<gene>
    <name evidence="7" type="ORF">LCOR_03218.1</name>
</gene>
<evidence type="ECO:0000256" key="2">
    <source>
        <dbReference type="ARBA" id="ARBA00022840"/>
    </source>
</evidence>
<proteinExistence type="inferred from homology"/>
<dbReference type="GO" id="GO:0004674">
    <property type="term" value="F:protein serine/threonine kinase activity"/>
    <property type="evidence" value="ECO:0007669"/>
    <property type="project" value="UniProtKB-KW"/>
</dbReference>
<dbReference type="PANTHER" id="PTHR24346:SF30">
    <property type="entry name" value="MATERNAL EMBRYONIC LEUCINE ZIPPER KINASE"/>
    <property type="match status" value="1"/>
</dbReference>
<keyword evidence="1 3" id="KW-0547">Nucleotide-binding</keyword>
<comment type="caution">
    <text evidence="7">The sequence shown here is derived from an EMBL/GenBank/DDBJ whole genome shotgun (WGS) entry which is preliminary data.</text>
</comment>
<evidence type="ECO:0000259" key="6">
    <source>
        <dbReference type="PROSITE" id="PS50011"/>
    </source>
</evidence>
<dbReference type="GO" id="GO:0035556">
    <property type="term" value="P:intracellular signal transduction"/>
    <property type="evidence" value="ECO:0007669"/>
    <property type="project" value="TreeGrafter"/>
</dbReference>
<accession>A0A068RRS1</accession>
<reference evidence="7" key="1">
    <citation type="submission" date="2013-08" db="EMBL/GenBank/DDBJ databases">
        <title>Gene expansion shapes genome architecture in the human pathogen Lichtheimia corymbifera: an evolutionary genomics analysis in the ancient terrestrial Mucorales (Mucoromycotina).</title>
        <authorList>
            <person name="Schwartze V.U."/>
            <person name="Winter S."/>
            <person name="Shelest E."/>
            <person name="Marcet-Houben M."/>
            <person name="Horn F."/>
            <person name="Wehner S."/>
            <person name="Hoffmann K."/>
            <person name="Riege K."/>
            <person name="Sammeth M."/>
            <person name="Nowrousian M."/>
            <person name="Valiante V."/>
            <person name="Linde J."/>
            <person name="Jacobsen I.D."/>
            <person name="Marz M."/>
            <person name="Brakhage A.A."/>
            <person name="Gabaldon T."/>
            <person name="Bocker S."/>
            <person name="Voigt K."/>
        </authorList>
    </citation>
    <scope>NUCLEOTIDE SEQUENCE [LARGE SCALE GENOMIC DNA]</scope>
    <source>
        <strain evidence="7">FSU 9682</strain>
    </source>
</reference>
<feature type="region of interest" description="Disordered" evidence="5">
    <location>
        <begin position="333"/>
        <end position="366"/>
    </location>
</feature>
<dbReference type="PROSITE" id="PS00107">
    <property type="entry name" value="PROTEIN_KINASE_ATP"/>
    <property type="match status" value="1"/>
</dbReference>
<dbReference type="AlphaFoldDB" id="A0A068RRS1"/>
<sequence length="440" mass="50505">MTTTALTSTHKTQSKEISKEKEHPVSWFNGRYEKLRTLGKGNFGKVYLTRDRSTGKEVAVKVVDKTSFKSSDQRQHAQNEKAICERFASRLRHKNIVNVYQVASDESNVFVAMEYVDGGELFEKIKQRHRLDESTARRWFREIIEGVDYIHKNGIVHRDLKPENVLIDRKHSIRLCDFGFGKFCERQQVLNTYCGSPFYAAPEMVTATPYRGPPVDMWSCGVILYAMLAGTLPFQGQDMPQLFRRINNVSYTMPRHITPEAANLIERLLCKNPTQRITAHDCLRHPWLNHKKLPCLPTNRPTPLFHPAARQPSTITTATTKVSSSSILVEKKHCQNTTTSSPSSSSPSTRSCKSVSRLPRPTHQLQRKQIKYSKFWTKLLFIRHKTQVVPSAEKENHHHHHQNTNNQSPRSTKSKIKSVESKVAHQVKGLLKSAFQRRLT</sequence>
<dbReference type="PROSITE" id="PS50011">
    <property type="entry name" value="PROTEIN_KINASE_DOM"/>
    <property type="match status" value="1"/>
</dbReference>
<protein>
    <submittedName>
        <fullName evidence="7">Snf1-related protein kinase</fullName>
    </submittedName>
</protein>